<evidence type="ECO:0000313" key="2">
    <source>
        <dbReference type="EMBL" id="OAX34658.1"/>
    </source>
</evidence>
<gene>
    <name evidence="2" type="ORF">K503DRAFT_724168</name>
</gene>
<evidence type="ECO:0000256" key="1">
    <source>
        <dbReference type="SAM" id="MobiDB-lite"/>
    </source>
</evidence>
<dbReference type="AlphaFoldDB" id="A0A1B7MPY2"/>
<reference evidence="2 3" key="1">
    <citation type="submission" date="2016-06" db="EMBL/GenBank/DDBJ databases">
        <title>Comparative genomics of the ectomycorrhizal sister species Rhizopogon vinicolor and Rhizopogon vesiculosus (Basidiomycota: Boletales) reveals a divergence of the mating type B locus.</title>
        <authorList>
            <consortium name="DOE Joint Genome Institute"/>
            <person name="Mujic A.B."/>
            <person name="Kuo A."/>
            <person name="Tritt A."/>
            <person name="Lipzen A."/>
            <person name="Chen C."/>
            <person name="Johnson J."/>
            <person name="Sharma A."/>
            <person name="Barry K."/>
            <person name="Grigoriev I.V."/>
            <person name="Spatafora J.W."/>
        </authorList>
    </citation>
    <scope>NUCLEOTIDE SEQUENCE [LARGE SCALE GENOMIC DNA]</scope>
    <source>
        <strain evidence="2 3">AM-OR11-026</strain>
    </source>
</reference>
<feature type="region of interest" description="Disordered" evidence="1">
    <location>
        <begin position="85"/>
        <end position="198"/>
    </location>
</feature>
<feature type="compositionally biased region" description="Low complexity" evidence="1">
    <location>
        <begin position="121"/>
        <end position="141"/>
    </location>
</feature>
<evidence type="ECO:0000313" key="3">
    <source>
        <dbReference type="Proteomes" id="UP000092154"/>
    </source>
</evidence>
<dbReference type="Proteomes" id="UP000092154">
    <property type="component" value="Unassembled WGS sequence"/>
</dbReference>
<organism evidence="2 3">
    <name type="scientific">Rhizopogon vinicolor AM-OR11-026</name>
    <dbReference type="NCBI Taxonomy" id="1314800"/>
    <lineage>
        <taxon>Eukaryota</taxon>
        <taxon>Fungi</taxon>
        <taxon>Dikarya</taxon>
        <taxon>Basidiomycota</taxon>
        <taxon>Agaricomycotina</taxon>
        <taxon>Agaricomycetes</taxon>
        <taxon>Agaricomycetidae</taxon>
        <taxon>Boletales</taxon>
        <taxon>Suillineae</taxon>
        <taxon>Rhizopogonaceae</taxon>
        <taxon>Rhizopogon</taxon>
    </lineage>
</organism>
<sequence length="198" mass="22076">MSSLYSTGYPPVHDLLTPSSCSVATPLHSPPYDVRGRQQQFIETAQQRKARLEFLKKREWARRVAEWIRETSARQDVMTFGCTGSLAASSSRPDCGKVPRYTIPASPQPLPSREEEEEEPYVIYSSSPSSSMSSLSDDLPTSPTPTPHPSISIHPLSSTIPPAPPSKRTHHRRRSSASLMDPRRRLSLSSIHEVPEED</sequence>
<protein>
    <submittedName>
        <fullName evidence="2">Uncharacterized protein</fullName>
    </submittedName>
</protein>
<keyword evidence="3" id="KW-1185">Reference proteome</keyword>
<name>A0A1B7MPY2_9AGAM</name>
<dbReference type="InParanoid" id="A0A1B7MPY2"/>
<dbReference type="EMBL" id="KV448583">
    <property type="protein sequence ID" value="OAX34658.1"/>
    <property type="molecule type" value="Genomic_DNA"/>
</dbReference>
<dbReference type="OrthoDB" id="2747101at2759"/>
<proteinExistence type="predicted"/>
<feature type="compositionally biased region" description="Low complexity" evidence="1">
    <location>
        <begin position="149"/>
        <end position="160"/>
    </location>
</feature>
<accession>A0A1B7MPY2</accession>